<evidence type="ECO:0000313" key="8">
    <source>
        <dbReference type="EMBL" id="PMB99352.1"/>
    </source>
</evidence>
<evidence type="ECO:0000256" key="1">
    <source>
        <dbReference type="ARBA" id="ARBA00022490"/>
    </source>
</evidence>
<dbReference type="InterPro" id="IPR006641">
    <property type="entry name" value="YqgF/RNaseH-like_dom"/>
</dbReference>
<sequence length="158" mass="17142">MAFRRGRRLALDIGSVRIGVAQCDPDGILATPLTTVYRRDGDERALTEMHALIAEHEPIEIITGLPTSLDGQQRASAEAARSFARVLAGQTDIPVREVDERFTTTQAHGVLQSAGRSSRQRREIVDSVAAVMILQAAIDQEKRTGQPAGSPIDTTEEP</sequence>
<dbReference type="PANTHER" id="PTHR33317:SF4">
    <property type="entry name" value="POLYNUCLEOTIDYL TRANSFERASE, RIBONUCLEASE H-LIKE SUPERFAMILY PROTEIN"/>
    <property type="match status" value="1"/>
</dbReference>
<proteinExistence type="inferred from homology"/>
<evidence type="ECO:0000313" key="9">
    <source>
        <dbReference type="Proteomes" id="UP000235703"/>
    </source>
</evidence>
<dbReference type="GO" id="GO:0004518">
    <property type="term" value="F:nuclease activity"/>
    <property type="evidence" value="ECO:0007669"/>
    <property type="project" value="UniProtKB-KW"/>
</dbReference>
<comment type="subcellular location">
    <subcellularLocation>
        <location evidence="5">Cytoplasm</location>
    </subcellularLocation>
</comment>
<dbReference type="GO" id="GO:0016788">
    <property type="term" value="F:hydrolase activity, acting on ester bonds"/>
    <property type="evidence" value="ECO:0007669"/>
    <property type="project" value="UniProtKB-UniRule"/>
</dbReference>
<dbReference type="GeneID" id="86841762"/>
<accession>A0A2N6PKX8</accession>
<dbReference type="EMBL" id="PNFZ01000001">
    <property type="protein sequence ID" value="PMB99352.1"/>
    <property type="molecule type" value="Genomic_DNA"/>
</dbReference>
<dbReference type="RefSeq" id="WP_102160319.1">
    <property type="nucleotide sequence ID" value="NZ_JALXPM010000002.1"/>
</dbReference>
<dbReference type="PANTHER" id="PTHR33317">
    <property type="entry name" value="POLYNUCLEOTIDYL TRANSFERASE, RIBONUCLEASE H-LIKE SUPERFAMILY PROTEIN"/>
    <property type="match status" value="1"/>
</dbReference>
<keyword evidence="3 5" id="KW-0540">Nuclease</keyword>
<dbReference type="OrthoDB" id="9790539at2"/>
<evidence type="ECO:0000256" key="2">
    <source>
        <dbReference type="ARBA" id="ARBA00022517"/>
    </source>
</evidence>
<comment type="similarity">
    <text evidence="5">Belongs to the YqgF HJR family.</text>
</comment>
<keyword evidence="9" id="KW-1185">Reference proteome</keyword>
<dbReference type="Pfam" id="PF03652">
    <property type="entry name" value="RuvX"/>
    <property type="match status" value="1"/>
</dbReference>
<keyword evidence="4 5" id="KW-0378">Hydrolase</keyword>
<reference evidence="8 9" key="1">
    <citation type="submission" date="2017-09" db="EMBL/GenBank/DDBJ databases">
        <title>Bacterial strain isolated from the female urinary microbiota.</title>
        <authorList>
            <person name="Thomas-White K."/>
            <person name="Kumar N."/>
            <person name="Forster S."/>
            <person name="Putonti C."/>
            <person name="Lawley T."/>
            <person name="Wolfe A.J."/>
        </authorList>
    </citation>
    <scope>NUCLEOTIDE SEQUENCE [LARGE SCALE GENOMIC DNA]</scope>
    <source>
        <strain evidence="8 9">UMB0680</strain>
    </source>
</reference>
<dbReference type="GO" id="GO:0000967">
    <property type="term" value="P:rRNA 5'-end processing"/>
    <property type="evidence" value="ECO:0007669"/>
    <property type="project" value="UniProtKB-UniRule"/>
</dbReference>
<evidence type="ECO:0000256" key="3">
    <source>
        <dbReference type="ARBA" id="ARBA00022722"/>
    </source>
</evidence>
<dbReference type="HAMAP" id="MF_00651">
    <property type="entry name" value="Nuclease_YqgF"/>
    <property type="match status" value="1"/>
</dbReference>
<comment type="caution">
    <text evidence="8">The sequence shown here is derived from an EMBL/GenBank/DDBJ whole genome shotgun (WGS) entry which is preliminary data.</text>
</comment>
<keyword evidence="1 5" id="KW-0963">Cytoplasm</keyword>
<dbReference type="AlphaFoldDB" id="A0A2N6PKX8"/>
<comment type="function">
    <text evidence="5">Could be a nuclease involved in processing of the 5'-end of pre-16S rRNA.</text>
</comment>
<dbReference type="SMART" id="SM00732">
    <property type="entry name" value="YqgFc"/>
    <property type="match status" value="1"/>
</dbReference>
<dbReference type="EC" id="3.1.-.-" evidence="5"/>
<evidence type="ECO:0000256" key="4">
    <source>
        <dbReference type="ARBA" id="ARBA00022801"/>
    </source>
</evidence>
<dbReference type="SUPFAM" id="SSF53098">
    <property type="entry name" value="Ribonuclease H-like"/>
    <property type="match status" value="1"/>
</dbReference>
<keyword evidence="2 5" id="KW-0690">Ribosome biogenesis</keyword>
<name>A0A2N6PKX8_9MICO</name>
<dbReference type="Gene3D" id="3.30.420.140">
    <property type="entry name" value="YqgF/RNase H-like domain"/>
    <property type="match status" value="1"/>
</dbReference>
<evidence type="ECO:0000256" key="6">
    <source>
        <dbReference type="SAM" id="MobiDB-lite"/>
    </source>
</evidence>
<gene>
    <name evidence="8" type="ORF">CJ198_02150</name>
</gene>
<dbReference type="InterPro" id="IPR037027">
    <property type="entry name" value="YqgF/RNaseH-like_dom_sf"/>
</dbReference>
<dbReference type="InterPro" id="IPR012337">
    <property type="entry name" value="RNaseH-like_sf"/>
</dbReference>
<feature type="domain" description="YqgF/RNase H-like" evidence="7">
    <location>
        <begin position="6"/>
        <end position="107"/>
    </location>
</feature>
<protein>
    <recommendedName>
        <fullName evidence="5">Putative pre-16S rRNA nuclease</fullName>
        <ecNumber evidence="5">3.1.-.-</ecNumber>
    </recommendedName>
</protein>
<dbReference type="InterPro" id="IPR005227">
    <property type="entry name" value="YqgF"/>
</dbReference>
<feature type="region of interest" description="Disordered" evidence="6">
    <location>
        <begin position="139"/>
        <end position="158"/>
    </location>
</feature>
<dbReference type="GO" id="GO:0005829">
    <property type="term" value="C:cytosol"/>
    <property type="evidence" value="ECO:0007669"/>
    <property type="project" value="TreeGrafter"/>
</dbReference>
<dbReference type="CDD" id="cd16964">
    <property type="entry name" value="YqgF"/>
    <property type="match status" value="1"/>
</dbReference>
<evidence type="ECO:0000259" key="7">
    <source>
        <dbReference type="SMART" id="SM00732"/>
    </source>
</evidence>
<evidence type="ECO:0000256" key="5">
    <source>
        <dbReference type="HAMAP-Rule" id="MF_00651"/>
    </source>
</evidence>
<dbReference type="Proteomes" id="UP000235703">
    <property type="component" value="Unassembled WGS sequence"/>
</dbReference>
<dbReference type="NCBIfam" id="TIGR00250">
    <property type="entry name" value="RNAse_H_YqgF"/>
    <property type="match status" value="1"/>
</dbReference>
<organism evidence="8 9">
    <name type="scientific">Brevibacterium luteolum</name>
    <dbReference type="NCBI Taxonomy" id="199591"/>
    <lineage>
        <taxon>Bacteria</taxon>
        <taxon>Bacillati</taxon>
        <taxon>Actinomycetota</taxon>
        <taxon>Actinomycetes</taxon>
        <taxon>Micrococcales</taxon>
        <taxon>Brevibacteriaceae</taxon>
        <taxon>Brevibacterium</taxon>
    </lineage>
</organism>